<accession>A0A4P6WUI0</accession>
<protein>
    <submittedName>
        <fullName evidence="4">Transcriptional regulatory protein SrrA</fullName>
    </submittedName>
</protein>
<gene>
    <name evidence="4" type="primary">srrA</name>
    <name evidence="4" type="ORF">HPF_05055</name>
</gene>
<feature type="domain" description="Response regulatory" evidence="3">
    <location>
        <begin position="4"/>
        <end position="123"/>
    </location>
</feature>
<dbReference type="SMART" id="SM00448">
    <property type="entry name" value="REC"/>
    <property type="match status" value="1"/>
</dbReference>
<evidence type="ECO:0000313" key="4">
    <source>
        <dbReference type="EMBL" id="QBM27040.1"/>
    </source>
</evidence>
<name>A0A4P6WUI0_HYDPS</name>
<feature type="modified residue" description="4-aspartylphosphate" evidence="2">
    <location>
        <position position="54"/>
    </location>
</feature>
<dbReference type="InterPro" id="IPR050595">
    <property type="entry name" value="Bact_response_regulator"/>
</dbReference>
<evidence type="ECO:0000313" key="5">
    <source>
        <dbReference type="Proteomes" id="UP000293912"/>
    </source>
</evidence>
<dbReference type="InterPro" id="IPR001789">
    <property type="entry name" value="Sig_transdc_resp-reg_receiver"/>
</dbReference>
<evidence type="ECO:0000259" key="3">
    <source>
        <dbReference type="PROSITE" id="PS50110"/>
    </source>
</evidence>
<reference evidence="4 5" key="1">
    <citation type="submission" date="2019-03" db="EMBL/GenBank/DDBJ databases">
        <authorList>
            <person name="Sebastian G."/>
            <person name="Baumann P."/>
            <person name="Ruckert C."/>
            <person name="Kalinowski J."/>
            <person name="Nebel B."/>
            <person name="Takors R."/>
            <person name="Blombach B."/>
        </authorList>
    </citation>
    <scope>NUCLEOTIDE SEQUENCE [LARGE SCALE GENOMIC DNA]</scope>
    <source>
        <strain evidence="4 5">DSM 1084</strain>
    </source>
</reference>
<dbReference type="Proteomes" id="UP000293912">
    <property type="component" value="Chromosome"/>
</dbReference>
<dbReference type="AlphaFoldDB" id="A0A4P6WUI0"/>
<proteinExistence type="predicted"/>
<keyword evidence="1 2" id="KW-0597">Phosphoprotein</keyword>
<dbReference type="SUPFAM" id="SSF52172">
    <property type="entry name" value="CheY-like"/>
    <property type="match status" value="1"/>
</dbReference>
<keyword evidence="5" id="KW-1185">Reference proteome</keyword>
<dbReference type="InterPro" id="IPR011006">
    <property type="entry name" value="CheY-like_superfamily"/>
</dbReference>
<evidence type="ECO:0000256" key="2">
    <source>
        <dbReference type="PROSITE-ProRule" id="PRU00169"/>
    </source>
</evidence>
<dbReference type="Gene3D" id="3.40.50.2300">
    <property type="match status" value="1"/>
</dbReference>
<dbReference type="EMBL" id="CP037867">
    <property type="protein sequence ID" value="QBM27040.1"/>
    <property type="molecule type" value="Genomic_DNA"/>
</dbReference>
<evidence type="ECO:0000256" key="1">
    <source>
        <dbReference type="ARBA" id="ARBA00022553"/>
    </source>
</evidence>
<dbReference type="RefSeq" id="WP_133155919.1">
    <property type="nucleotide sequence ID" value="NZ_CP037867.1"/>
</dbReference>
<sequence length="127" mass="14103">MTARILIVDDQPDIRKLIRLTLQHLDDAEIHEADNGGDGWRLAQDIRPDLMLLDVMMPSELDGYQVCAKVKGHPVLAGQTKVILLTARAQVEDQEQGRKAGSDAYLTKAFSPLKLLDLVDNMLGRTV</sequence>
<dbReference type="PANTHER" id="PTHR44591:SF3">
    <property type="entry name" value="RESPONSE REGULATORY DOMAIN-CONTAINING PROTEIN"/>
    <property type="match status" value="1"/>
</dbReference>
<organism evidence="4 5">
    <name type="scientific">Hydrogenophaga pseudoflava</name>
    <name type="common">Pseudomonas carboxydoflava</name>
    <dbReference type="NCBI Taxonomy" id="47421"/>
    <lineage>
        <taxon>Bacteria</taxon>
        <taxon>Pseudomonadati</taxon>
        <taxon>Pseudomonadota</taxon>
        <taxon>Betaproteobacteria</taxon>
        <taxon>Burkholderiales</taxon>
        <taxon>Comamonadaceae</taxon>
        <taxon>Hydrogenophaga</taxon>
    </lineage>
</organism>
<dbReference type="PANTHER" id="PTHR44591">
    <property type="entry name" value="STRESS RESPONSE REGULATOR PROTEIN 1"/>
    <property type="match status" value="1"/>
</dbReference>
<dbReference type="GO" id="GO:0000160">
    <property type="term" value="P:phosphorelay signal transduction system"/>
    <property type="evidence" value="ECO:0007669"/>
    <property type="project" value="InterPro"/>
</dbReference>
<dbReference type="Pfam" id="PF00072">
    <property type="entry name" value="Response_reg"/>
    <property type="match status" value="1"/>
</dbReference>
<dbReference type="PROSITE" id="PS50110">
    <property type="entry name" value="RESPONSE_REGULATORY"/>
    <property type="match status" value="1"/>
</dbReference>
<dbReference type="KEGG" id="hpse:HPF_05055"/>